<evidence type="ECO:0000313" key="3">
    <source>
        <dbReference type="Proteomes" id="UP000272428"/>
    </source>
</evidence>
<gene>
    <name evidence="2" type="ORF">BCF58_2055</name>
</gene>
<dbReference type="EMBL" id="RBXB01000002">
    <property type="protein sequence ID" value="RKS97921.1"/>
    <property type="molecule type" value="Genomic_DNA"/>
</dbReference>
<dbReference type="AlphaFoldDB" id="A0A495SEG4"/>
<keyword evidence="1" id="KW-1133">Transmembrane helix</keyword>
<evidence type="ECO:0000256" key="1">
    <source>
        <dbReference type="SAM" id="Phobius"/>
    </source>
</evidence>
<keyword evidence="1" id="KW-0812">Transmembrane</keyword>
<sequence length="206" mass="23905">MSNRDQMKILKYFLTFIFLILAGYILYFYVAVYSKLIPAIIDSNVKKEKAFRLMDMQKEIINGTEIYDSIPRKKSSSVILYADKKPVTKDELKMAGFNNCRAIRWKGKTRITIGYNSGFSGGGYEIEYVLGRFKLQPYSFTDVVSENSKEPLYKIIKQEVTLDKINYKEGDSIYGKIDFIMENNDFAPKKIIIYGNGYFRTKLESL</sequence>
<keyword evidence="1" id="KW-0472">Membrane</keyword>
<name>A0A495SEG4_9FLAO</name>
<comment type="caution">
    <text evidence="2">The sequence shown here is derived from an EMBL/GenBank/DDBJ whole genome shotgun (WGS) entry which is preliminary data.</text>
</comment>
<feature type="transmembrane region" description="Helical" evidence="1">
    <location>
        <begin position="12"/>
        <end position="30"/>
    </location>
</feature>
<keyword evidence="3" id="KW-1185">Reference proteome</keyword>
<organism evidence="2 3">
    <name type="scientific">Chryseobacterium defluvii</name>
    <dbReference type="NCBI Taxonomy" id="160396"/>
    <lineage>
        <taxon>Bacteria</taxon>
        <taxon>Pseudomonadati</taxon>
        <taxon>Bacteroidota</taxon>
        <taxon>Flavobacteriia</taxon>
        <taxon>Flavobacteriales</taxon>
        <taxon>Weeksellaceae</taxon>
        <taxon>Chryseobacterium group</taxon>
        <taxon>Chryseobacterium</taxon>
    </lineage>
</organism>
<evidence type="ECO:0000313" key="2">
    <source>
        <dbReference type="EMBL" id="RKS97921.1"/>
    </source>
</evidence>
<dbReference type="Proteomes" id="UP000272428">
    <property type="component" value="Unassembled WGS sequence"/>
</dbReference>
<proteinExistence type="predicted"/>
<protein>
    <submittedName>
        <fullName evidence="2">Uncharacterized protein</fullName>
    </submittedName>
</protein>
<accession>A0A495SEG4</accession>
<reference evidence="2 3" key="1">
    <citation type="submission" date="2018-10" db="EMBL/GenBank/DDBJ databases">
        <title>Genomic Encyclopedia of Archaeal and Bacterial Type Strains, Phase II (KMG-II): from individual species to whole genera.</title>
        <authorList>
            <person name="Goeker M."/>
        </authorList>
    </citation>
    <scope>NUCLEOTIDE SEQUENCE [LARGE SCALE GENOMIC DNA]</scope>
    <source>
        <strain evidence="2 3">DSM 14219</strain>
    </source>
</reference>